<keyword evidence="1 3" id="KW-0808">Transferase</keyword>
<sequence>MFYAANLWQIPRAYAARYRLWHRFLRTRLARRAAAFLTVSGYSAKALAGRLGVAEEGFRIVPNSADHILRLPSAPDAPARYGLTPGRYFLSVGNRSPNKNLCALTAAHAACGDEVPPLALVGGDAPGVVADAACENDRVNAFGRVPDGDLRGLYEGASGFVFAALHEGFGIPPLEAMRLGVPVICARSGAMPEVLGDAPLWFDPREERDIAQAMKRFVGIDSKARIEMIRAGQRQAQKYCWRKSALMLAEGVVGVTWQRPSDRQAVADGPFVPQRRPAG</sequence>
<keyword evidence="4" id="KW-1185">Reference proteome</keyword>
<dbReference type="RefSeq" id="WP_243263393.1">
    <property type="nucleotide sequence ID" value="NZ_CP085145.1"/>
</dbReference>
<geneLocation type="plasmid" evidence="3 4">
    <name>pDSM109990_a</name>
</geneLocation>
<gene>
    <name evidence="3" type="primary">mshA_1</name>
    <name evidence="3" type="ORF">DSM109990_03311</name>
</gene>
<dbReference type="Gene3D" id="3.40.50.2000">
    <property type="entry name" value="Glycogen Phosphorylase B"/>
    <property type="match status" value="2"/>
</dbReference>
<evidence type="ECO:0000313" key="4">
    <source>
        <dbReference type="Proteomes" id="UP000831019"/>
    </source>
</evidence>
<evidence type="ECO:0000259" key="2">
    <source>
        <dbReference type="Pfam" id="PF00534"/>
    </source>
</evidence>
<dbReference type="Pfam" id="PF00534">
    <property type="entry name" value="Glycos_transf_1"/>
    <property type="match status" value="1"/>
</dbReference>
<accession>A0ABY3ZRL1</accession>
<dbReference type="InterPro" id="IPR001296">
    <property type="entry name" value="Glyco_trans_1"/>
</dbReference>
<reference evidence="4" key="1">
    <citation type="journal article" date="2022" name="Microorganisms">
        <title>Beyond the ABCs#Discovery of Three New Plasmid Types in Rhodobacterales (RepQ, RepY, RepW).</title>
        <authorList>
            <person name="Freese H.M."/>
            <person name="Ringel V."/>
            <person name="Overmann J."/>
            <person name="Petersen J."/>
        </authorList>
    </citation>
    <scope>NUCLEOTIDE SEQUENCE [LARGE SCALE GENOMIC DNA]</scope>
    <source>
        <strain evidence="4">DSM 109990</strain>
        <plasmid evidence="4">pDSM109990_a</plasmid>
    </source>
</reference>
<keyword evidence="3" id="KW-0328">Glycosyltransferase</keyword>
<evidence type="ECO:0000313" key="3">
    <source>
        <dbReference type="EMBL" id="UOA16439.1"/>
    </source>
</evidence>
<feature type="domain" description="Glycosyl transferase family 1" evidence="2">
    <location>
        <begin position="87"/>
        <end position="233"/>
    </location>
</feature>
<keyword evidence="3" id="KW-0614">Plasmid</keyword>
<dbReference type="EC" id="2.4.1.250" evidence="3"/>
<name>A0ABY3ZRL1_9RHOB</name>
<dbReference type="Proteomes" id="UP000831019">
    <property type="component" value="Plasmid pDSM109990_a"/>
</dbReference>
<protein>
    <submittedName>
        <fullName evidence="3">D-inositol-3-phosphate glycosyltransferase</fullName>
        <ecNumber evidence="3">2.4.1.250</ecNumber>
    </submittedName>
</protein>
<evidence type="ECO:0000256" key="1">
    <source>
        <dbReference type="ARBA" id="ARBA00022679"/>
    </source>
</evidence>
<dbReference type="PANTHER" id="PTHR46401:SF2">
    <property type="entry name" value="GLYCOSYLTRANSFERASE WBBK-RELATED"/>
    <property type="match status" value="1"/>
</dbReference>
<dbReference type="SUPFAM" id="SSF53756">
    <property type="entry name" value="UDP-Glycosyltransferase/glycogen phosphorylase"/>
    <property type="match status" value="1"/>
</dbReference>
<dbReference type="PANTHER" id="PTHR46401">
    <property type="entry name" value="GLYCOSYLTRANSFERASE WBBK-RELATED"/>
    <property type="match status" value="1"/>
</dbReference>
<organism evidence="3 4">
    <name type="scientific">Sulfitobacter dubius</name>
    <dbReference type="NCBI Taxonomy" id="218673"/>
    <lineage>
        <taxon>Bacteria</taxon>
        <taxon>Pseudomonadati</taxon>
        <taxon>Pseudomonadota</taxon>
        <taxon>Alphaproteobacteria</taxon>
        <taxon>Rhodobacterales</taxon>
        <taxon>Roseobacteraceae</taxon>
        <taxon>Sulfitobacter</taxon>
    </lineage>
</organism>
<proteinExistence type="predicted"/>
<dbReference type="GO" id="GO:0102710">
    <property type="term" value="F:D-inositol-3-phosphate glycosyltransferase activity"/>
    <property type="evidence" value="ECO:0007669"/>
    <property type="project" value="UniProtKB-EC"/>
</dbReference>
<dbReference type="CDD" id="cd03809">
    <property type="entry name" value="GT4_MtfB-like"/>
    <property type="match status" value="1"/>
</dbReference>
<dbReference type="EMBL" id="CP085145">
    <property type="protein sequence ID" value="UOA16439.1"/>
    <property type="molecule type" value="Genomic_DNA"/>
</dbReference>